<accession>A0A7V4XUB3</accession>
<dbReference type="InterPro" id="IPR028281">
    <property type="entry name" value="Sirohaem_synthase_central"/>
</dbReference>
<evidence type="ECO:0000256" key="6">
    <source>
        <dbReference type="ARBA" id="ARBA00047561"/>
    </source>
</evidence>
<dbReference type="Gene3D" id="3.40.50.720">
    <property type="entry name" value="NAD(P)-binding Rossmann-like Domain"/>
    <property type="match status" value="1"/>
</dbReference>
<comment type="caution">
    <text evidence="8">The sequence shown here is derived from an EMBL/GenBank/DDBJ whole genome shotgun (WGS) entry which is preliminary data.</text>
</comment>
<evidence type="ECO:0000256" key="2">
    <source>
        <dbReference type="ARBA" id="ARBA00012400"/>
    </source>
</evidence>
<gene>
    <name evidence="8" type="ORF">ENW50_11265</name>
</gene>
<dbReference type="NCBIfam" id="TIGR01470">
    <property type="entry name" value="cysG_Nterm"/>
    <property type="match status" value="1"/>
</dbReference>
<proteinExistence type="predicted"/>
<name>A0A7V4XUB3_9BACT</name>
<dbReference type="GO" id="GO:0019354">
    <property type="term" value="P:siroheme biosynthetic process"/>
    <property type="evidence" value="ECO:0007669"/>
    <property type="project" value="UniProtKB-UniPathway"/>
</dbReference>
<dbReference type="AlphaFoldDB" id="A0A7V4XUB3"/>
<dbReference type="SUPFAM" id="SSF75615">
    <property type="entry name" value="Siroheme synthase middle domains-like"/>
    <property type="match status" value="1"/>
</dbReference>
<dbReference type="Pfam" id="PF13241">
    <property type="entry name" value="NAD_binding_7"/>
    <property type="match status" value="1"/>
</dbReference>
<dbReference type="EC" id="1.3.1.76" evidence="2"/>
<evidence type="ECO:0000256" key="4">
    <source>
        <dbReference type="ARBA" id="ARBA00023027"/>
    </source>
</evidence>
<comment type="catalytic activity">
    <reaction evidence="6">
        <text>precorrin-2 + NAD(+) = sirohydrochlorin + NADH + 2 H(+)</text>
        <dbReference type="Rhea" id="RHEA:15613"/>
        <dbReference type="ChEBI" id="CHEBI:15378"/>
        <dbReference type="ChEBI" id="CHEBI:57540"/>
        <dbReference type="ChEBI" id="CHEBI:57945"/>
        <dbReference type="ChEBI" id="CHEBI:58351"/>
        <dbReference type="ChEBI" id="CHEBI:58827"/>
        <dbReference type="EC" id="1.3.1.76"/>
    </reaction>
</comment>
<dbReference type="SUPFAM" id="SSF51735">
    <property type="entry name" value="NAD(P)-binding Rossmann-fold domains"/>
    <property type="match status" value="1"/>
</dbReference>
<protein>
    <recommendedName>
        <fullName evidence="2">precorrin-2 dehydrogenase</fullName>
        <ecNumber evidence="2">1.3.1.76</ecNumber>
    </recommendedName>
</protein>
<dbReference type="PANTHER" id="PTHR35330">
    <property type="entry name" value="SIROHEME BIOSYNTHESIS PROTEIN MET8"/>
    <property type="match status" value="1"/>
</dbReference>
<organism evidence="8">
    <name type="scientific">Acidobacterium capsulatum</name>
    <dbReference type="NCBI Taxonomy" id="33075"/>
    <lineage>
        <taxon>Bacteria</taxon>
        <taxon>Pseudomonadati</taxon>
        <taxon>Acidobacteriota</taxon>
        <taxon>Terriglobia</taxon>
        <taxon>Terriglobales</taxon>
        <taxon>Acidobacteriaceae</taxon>
        <taxon>Acidobacterium</taxon>
    </lineage>
</organism>
<dbReference type="InterPro" id="IPR006367">
    <property type="entry name" value="Sirohaem_synthase_N"/>
</dbReference>
<evidence type="ECO:0000259" key="7">
    <source>
        <dbReference type="Pfam" id="PF14824"/>
    </source>
</evidence>
<comment type="pathway">
    <text evidence="1">Porphyrin-containing compound metabolism; siroheme biosynthesis; sirohydrochlorin from precorrin-2: step 1/1.</text>
</comment>
<reference evidence="8" key="1">
    <citation type="journal article" date="2020" name="mSystems">
        <title>Genome- and Community-Level Interaction Insights into Carbon Utilization and Element Cycling Functions of Hydrothermarchaeota in Hydrothermal Sediment.</title>
        <authorList>
            <person name="Zhou Z."/>
            <person name="Liu Y."/>
            <person name="Xu W."/>
            <person name="Pan J."/>
            <person name="Luo Z.H."/>
            <person name="Li M."/>
        </authorList>
    </citation>
    <scope>NUCLEOTIDE SEQUENCE [LARGE SCALE GENOMIC DNA]</scope>
    <source>
        <strain evidence="8">SpSt-855</strain>
    </source>
</reference>
<dbReference type="GO" id="GO:0043115">
    <property type="term" value="F:precorrin-2 dehydrogenase activity"/>
    <property type="evidence" value="ECO:0007669"/>
    <property type="project" value="UniProtKB-EC"/>
</dbReference>
<dbReference type="PANTHER" id="PTHR35330:SF1">
    <property type="entry name" value="SIROHEME BIOSYNTHESIS PROTEIN MET8"/>
    <property type="match status" value="1"/>
</dbReference>
<keyword evidence="3" id="KW-0560">Oxidoreductase</keyword>
<evidence type="ECO:0000256" key="5">
    <source>
        <dbReference type="ARBA" id="ARBA00023244"/>
    </source>
</evidence>
<evidence type="ECO:0000256" key="1">
    <source>
        <dbReference type="ARBA" id="ARBA00005010"/>
    </source>
</evidence>
<feature type="domain" description="Siroheme synthase central" evidence="7">
    <location>
        <begin position="119"/>
        <end position="145"/>
    </location>
</feature>
<dbReference type="InterPro" id="IPR042518">
    <property type="entry name" value="SirC_C"/>
</dbReference>
<keyword evidence="5" id="KW-0627">Porphyrin biosynthesis</keyword>
<evidence type="ECO:0000313" key="8">
    <source>
        <dbReference type="EMBL" id="HGY95246.1"/>
    </source>
</evidence>
<dbReference type="Gene3D" id="1.10.8.610">
    <property type="entry name" value="SirC, precorrin-2 dehydrogenase, C-terminal helical domain-like"/>
    <property type="match status" value="1"/>
</dbReference>
<dbReference type="GO" id="GO:0004325">
    <property type="term" value="F:ferrochelatase activity"/>
    <property type="evidence" value="ECO:0007669"/>
    <property type="project" value="InterPro"/>
</dbReference>
<sequence>MSLFPAFLKLKNRRCLVVGAGEIAWSKITSLLDSEAEVHVIATEARDEVHVLAAQRRIHLELRAYHPDDVAGNFLVIAATDEMAVNASVYRDAEERNILCNAVDDPPNCDFYFGSIVRRGDLQVVISTNGESPALAQRLRREIDALLPHDLGPWLKDLGQLRREVLQLYPAGDDRKRLLHTLAHREVCGSDHCPSRKLAFAARPVTALSASEDQPTAINGQR</sequence>
<dbReference type="InterPro" id="IPR028161">
    <property type="entry name" value="Met8-like"/>
</dbReference>
<dbReference type="InterPro" id="IPR036291">
    <property type="entry name" value="NAD(P)-bd_dom_sf"/>
</dbReference>
<dbReference type="UniPathway" id="UPA00262">
    <property type="reaction ID" value="UER00222"/>
</dbReference>
<keyword evidence="4" id="KW-0520">NAD</keyword>
<dbReference type="Pfam" id="PF14824">
    <property type="entry name" value="Sirohm_synth_M"/>
    <property type="match status" value="1"/>
</dbReference>
<evidence type="ECO:0000256" key="3">
    <source>
        <dbReference type="ARBA" id="ARBA00023002"/>
    </source>
</evidence>
<dbReference type="EMBL" id="DTKL01000071">
    <property type="protein sequence ID" value="HGY95246.1"/>
    <property type="molecule type" value="Genomic_DNA"/>
</dbReference>